<dbReference type="InterPro" id="IPR000198">
    <property type="entry name" value="RhoGAP_dom"/>
</dbReference>
<name>L8GYT4_ACACF</name>
<dbReference type="SUPFAM" id="SSF48350">
    <property type="entry name" value="GTPase activation domain, GAP"/>
    <property type="match status" value="1"/>
</dbReference>
<evidence type="ECO:0000256" key="2">
    <source>
        <dbReference type="SAM" id="Coils"/>
    </source>
</evidence>
<dbReference type="PROSITE" id="PS50238">
    <property type="entry name" value="RHOGAP"/>
    <property type="match status" value="1"/>
</dbReference>
<evidence type="ECO:0000313" key="6">
    <source>
        <dbReference type="Proteomes" id="UP000011083"/>
    </source>
</evidence>
<evidence type="ECO:0000259" key="4">
    <source>
        <dbReference type="PROSITE" id="PS50238"/>
    </source>
</evidence>
<evidence type="ECO:0000256" key="3">
    <source>
        <dbReference type="SAM" id="MobiDB-lite"/>
    </source>
</evidence>
<reference evidence="5 6" key="1">
    <citation type="journal article" date="2013" name="Genome Biol.">
        <title>Genome of Acanthamoeba castellanii highlights extensive lateral gene transfer and early evolution of tyrosine kinase signaling.</title>
        <authorList>
            <person name="Clarke M."/>
            <person name="Lohan A.J."/>
            <person name="Liu B."/>
            <person name="Lagkouvardos I."/>
            <person name="Roy S."/>
            <person name="Zafar N."/>
            <person name="Bertelli C."/>
            <person name="Schilde C."/>
            <person name="Kianianmomeni A."/>
            <person name="Burglin T.R."/>
            <person name="Frech C."/>
            <person name="Turcotte B."/>
            <person name="Kopec K.O."/>
            <person name="Synnott J.M."/>
            <person name="Choo C."/>
            <person name="Paponov I."/>
            <person name="Finkler A."/>
            <person name="Soon Heng Tan C."/>
            <person name="Hutchins A.P."/>
            <person name="Weinmeier T."/>
            <person name="Rattei T."/>
            <person name="Chu J.S."/>
            <person name="Gimenez G."/>
            <person name="Irimia M."/>
            <person name="Rigden D.J."/>
            <person name="Fitzpatrick D.A."/>
            <person name="Lorenzo-Morales J."/>
            <person name="Bateman A."/>
            <person name="Chiu C.H."/>
            <person name="Tang P."/>
            <person name="Hegemann P."/>
            <person name="Fromm H."/>
            <person name="Raoult D."/>
            <person name="Greub G."/>
            <person name="Miranda-Saavedra D."/>
            <person name="Chen N."/>
            <person name="Nash P."/>
            <person name="Ginger M.L."/>
            <person name="Horn M."/>
            <person name="Schaap P."/>
            <person name="Caler L."/>
            <person name="Loftus B."/>
        </authorList>
    </citation>
    <scope>NUCLEOTIDE SEQUENCE [LARGE SCALE GENOMIC DNA]</scope>
    <source>
        <strain evidence="5 6">Neff</strain>
    </source>
</reference>
<evidence type="ECO:0000256" key="1">
    <source>
        <dbReference type="ARBA" id="ARBA00022468"/>
    </source>
</evidence>
<dbReference type="STRING" id="1257118.L8GYT4"/>
<dbReference type="GO" id="GO:0005096">
    <property type="term" value="F:GTPase activator activity"/>
    <property type="evidence" value="ECO:0007669"/>
    <property type="project" value="UniProtKB-KW"/>
</dbReference>
<dbReference type="Gene3D" id="1.10.555.10">
    <property type="entry name" value="Rho GTPase activation protein"/>
    <property type="match status" value="1"/>
</dbReference>
<keyword evidence="1" id="KW-0343">GTPase activation</keyword>
<proteinExistence type="predicted"/>
<dbReference type="EMBL" id="KB007960">
    <property type="protein sequence ID" value="ELR18087.1"/>
    <property type="molecule type" value="Genomic_DNA"/>
</dbReference>
<dbReference type="GeneID" id="14918986"/>
<dbReference type="KEGG" id="acan:ACA1_367770"/>
<keyword evidence="2" id="KW-0175">Coiled coil</keyword>
<dbReference type="PANTHER" id="PTHR45876:SF8">
    <property type="entry name" value="FI04035P"/>
    <property type="match status" value="1"/>
</dbReference>
<dbReference type="OrthoDB" id="9994905at2759"/>
<organism evidence="5 6">
    <name type="scientific">Acanthamoeba castellanii (strain ATCC 30010 / Neff)</name>
    <dbReference type="NCBI Taxonomy" id="1257118"/>
    <lineage>
        <taxon>Eukaryota</taxon>
        <taxon>Amoebozoa</taxon>
        <taxon>Discosea</taxon>
        <taxon>Longamoebia</taxon>
        <taxon>Centramoebida</taxon>
        <taxon>Acanthamoebidae</taxon>
        <taxon>Acanthamoeba</taxon>
    </lineage>
</organism>
<accession>L8GYT4</accession>
<dbReference type="RefSeq" id="XP_004340107.1">
    <property type="nucleotide sequence ID" value="XM_004340059.1"/>
</dbReference>
<dbReference type="OMA" id="CESPLEM"/>
<feature type="region of interest" description="Disordered" evidence="3">
    <location>
        <begin position="1"/>
        <end position="25"/>
    </location>
</feature>
<dbReference type="Pfam" id="PF00620">
    <property type="entry name" value="RhoGAP"/>
    <property type="match status" value="1"/>
</dbReference>
<gene>
    <name evidence="5" type="ORF">ACA1_367770</name>
</gene>
<dbReference type="Proteomes" id="UP000011083">
    <property type="component" value="Unassembled WGS sequence"/>
</dbReference>
<dbReference type="GO" id="GO:0005737">
    <property type="term" value="C:cytoplasm"/>
    <property type="evidence" value="ECO:0007669"/>
    <property type="project" value="TreeGrafter"/>
</dbReference>
<dbReference type="AlphaFoldDB" id="L8GYT4"/>
<dbReference type="InterPro" id="IPR008936">
    <property type="entry name" value="Rho_GTPase_activation_prot"/>
</dbReference>
<feature type="domain" description="Rho-GAP" evidence="4">
    <location>
        <begin position="84"/>
        <end position="272"/>
    </location>
</feature>
<dbReference type="SMART" id="SM00324">
    <property type="entry name" value="RhoGAP"/>
    <property type="match status" value="1"/>
</dbReference>
<protein>
    <submittedName>
        <fullName evidence="5">RhoGAP domain containing protein</fullName>
    </submittedName>
</protein>
<dbReference type="VEuPathDB" id="AmoebaDB:ACA1_367770"/>
<keyword evidence="6" id="KW-1185">Reference proteome</keyword>
<evidence type="ECO:0000313" key="5">
    <source>
        <dbReference type="EMBL" id="ELR18087.1"/>
    </source>
</evidence>
<dbReference type="PANTHER" id="PTHR45876">
    <property type="entry name" value="FI04035P"/>
    <property type="match status" value="1"/>
</dbReference>
<sequence>MSSGSGGKKNRIRTGREPSSRFNGDVTAGTLAAMIGISDSADRELVEERELLRALEQSDEEGEEEGAHKRTIFPNLAGVNAFEKSLEELMVLQEGVVDLDVPLVLVVLVQAILELGGPEREGLFRVSGTKSQMDEVKAALMQGDYNIPTTSPHNVAGLLKEWLQSLPSPLIPTELYQLCMEASTPADCMRVVDEMPPLNRRVLLYVMEFIVRTVLTPEVQKITRMDVKGVGMVFAGCVMASPSTTDMATMMKEITGQIRFVSNLLIAINPDLAAPHTISVAKALEEQQPLSSSPTSSLNLTKSKITSRVQLNILKKVKKAATAPPAEKRE</sequence>
<dbReference type="GO" id="GO:0007165">
    <property type="term" value="P:signal transduction"/>
    <property type="evidence" value="ECO:0007669"/>
    <property type="project" value="InterPro"/>
</dbReference>
<feature type="coiled-coil region" evidence="2">
    <location>
        <begin position="38"/>
        <end position="65"/>
    </location>
</feature>